<reference evidence="3" key="2">
    <citation type="submission" date="2016-02" db="EMBL/GenBank/DDBJ databases">
        <title>Draft genome sequence of five rapidly growing Mycobacterium species.</title>
        <authorList>
            <person name="Katahira K."/>
            <person name="Gotou Y."/>
            <person name="Iida K."/>
            <person name="Ogura Y."/>
            <person name="Hayashi T."/>
        </authorList>
    </citation>
    <scope>NUCLEOTIDE SEQUENCE [LARGE SCALE GENOMIC DNA]</scope>
    <source>
        <strain evidence="3">JCM15298</strain>
    </source>
</reference>
<dbReference type="GO" id="GO:0016787">
    <property type="term" value="F:hydrolase activity"/>
    <property type="evidence" value="ECO:0007669"/>
    <property type="project" value="InterPro"/>
</dbReference>
<evidence type="ECO:0000313" key="2">
    <source>
        <dbReference type="EMBL" id="GAS95674.1"/>
    </source>
</evidence>
<gene>
    <name evidence="2" type="ORF">RMCC_2640</name>
</gene>
<dbReference type="InterPro" id="IPR004843">
    <property type="entry name" value="Calcineurin-like_PHP"/>
</dbReference>
<name>A0A117IA31_MYCCR</name>
<keyword evidence="3" id="KW-1185">Reference proteome</keyword>
<sequence>MTTTVLQEPGPDMVMLAGDWHGNTGWATSLIISAGVRGIRVILQLGDFGFWVPGLRRDRYLDEIETACVRHDVTVLWVDGNHEFHPGLNELPIDPATGLRPIRPHIFHLPRGLRWRWHGKTWMALGGAHSVDRPMRKPGVSWWPEERLTAADVSHAISGGPVDVIVAHDAPDGYEIPGLPGGFPPAELYQADLHRQLVGEVVDATAPTVLFHGHYHVRYTAYRGETRVVGLADDSGNLADDSGNFVKSAMLLDLTV</sequence>
<dbReference type="SUPFAM" id="SSF56300">
    <property type="entry name" value="Metallo-dependent phosphatases"/>
    <property type="match status" value="1"/>
</dbReference>
<organism evidence="2 3">
    <name type="scientific">Mycolicibacterium canariasense</name>
    <name type="common">Mycobacterium canariasense</name>
    <dbReference type="NCBI Taxonomy" id="228230"/>
    <lineage>
        <taxon>Bacteria</taxon>
        <taxon>Bacillati</taxon>
        <taxon>Actinomycetota</taxon>
        <taxon>Actinomycetes</taxon>
        <taxon>Mycobacteriales</taxon>
        <taxon>Mycobacteriaceae</taxon>
        <taxon>Mycolicibacterium</taxon>
    </lineage>
</organism>
<dbReference type="Pfam" id="PF00149">
    <property type="entry name" value="Metallophos"/>
    <property type="match status" value="1"/>
</dbReference>
<comment type="caution">
    <text evidence="2">The sequence shown here is derived from an EMBL/GenBank/DDBJ whole genome shotgun (WGS) entry which is preliminary data.</text>
</comment>
<dbReference type="EMBL" id="BCSY01000042">
    <property type="protein sequence ID" value="GAS95674.1"/>
    <property type="molecule type" value="Genomic_DNA"/>
</dbReference>
<dbReference type="RefSeq" id="WP_062656827.1">
    <property type="nucleotide sequence ID" value="NZ_BCSY01000042.1"/>
</dbReference>
<dbReference type="AlphaFoldDB" id="A0A117IA31"/>
<accession>A0A117IA31</accession>
<evidence type="ECO:0000259" key="1">
    <source>
        <dbReference type="Pfam" id="PF00149"/>
    </source>
</evidence>
<dbReference type="STRING" id="228230.RMCC_2640"/>
<evidence type="ECO:0000313" key="3">
    <source>
        <dbReference type="Proteomes" id="UP000069443"/>
    </source>
</evidence>
<dbReference type="OrthoDB" id="5380150at2"/>
<feature type="domain" description="Calcineurin-like phosphoesterase" evidence="1">
    <location>
        <begin position="14"/>
        <end position="217"/>
    </location>
</feature>
<proteinExistence type="predicted"/>
<dbReference type="InterPro" id="IPR029052">
    <property type="entry name" value="Metallo-depent_PP-like"/>
</dbReference>
<reference evidence="3" key="1">
    <citation type="journal article" date="2016" name="Genome Announc.">
        <title>Draft Genome Sequences of Five Rapidly Growing Mycobacterium Species, M. thermoresistibile, M. fortuitum subsp. acetamidolyticum, M. canariasense, M. brisbanense, and M. novocastrense.</title>
        <authorList>
            <person name="Katahira K."/>
            <person name="Ogura Y."/>
            <person name="Gotoh Y."/>
            <person name="Hayashi T."/>
        </authorList>
    </citation>
    <scope>NUCLEOTIDE SEQUENCE [LARGE SCALE GENOMIC DNA]</scope>
    <source>
        <strain evidence="3">JCM15298</strain>
    </source>
</reference>
<dbReference type="Proteomes" id="UP000069443">
    <property type="component" value="Unassembled WGS sequence"/>
</dbReference>
<protein>
    <recommendedName>
        <fullName evidence="1">Calcineurin-like phosphoesterase domain-containing protein</fullName>
    </recommendedName>
</protein>